<accession>A0A494RJJ5</accession>
<reference evidence="7 8" key="1">
    <citation type="submission" date="2018-10" db="EMBL/GenBank/DDBJ databases">
        <title>Complete genome sequence of Brevundimonas naejangsanensis BRV3.</title>
        <authorList>
            <person name="Berrios L."/>
            <person name="Ely B."/>
        </authorList>
    </citation>
    <scope>NUCLEOTIDE SEQUENCE [LARGE SCALE GENOMIC DNA]</scope>
    <source>
        <strain evidence="7 8">BRV3</strain>
    </source>
</reference>
<keyword evidence="4 6" id="KW-0378">Hydrolase</keyword>
<dbReference type="OrthoDB" id="9801520at2"/>
<evidence type="ECO:0000256" key="6">
    <source>
        <dbReference type="PIRNR" id="PIRNR018267"/>
    </source>
</evidence>
<sequence length="152" mass="17626">MPDVVDAATRSRMMSGIRGKNTKPEMLLRRGLHARGLRYRLHARDLPGSPDMVFPARRAVLFVHGCFWHGHDCHLFRMPGSRPDFWRTKIERNREVDRRAVDALREAGWRVAVVWECALKGRTRRDPDAVLDACALWAREGGDWLEIRGRDE</sequence>
<dbReference type="Proteomes" id="UP000276984">
    <property type="component" value="Chromosome"/>
</dbReference>
<dbReference type="GO" id="GO:0004519">
    <property type="term" value="F:endonuclease activity"/>
    <property type="evidence" value="ECO:0007669"/>
    <property type="project" value="UniProtKB-KW"/>
</dbReference>
<evidence type="ECO:0000256" key="3">
    <source>
        <dbReference type="ARBA" id="ARBA00022763"/>
    </source>
</evidence>
<evidence type="ECO:0000256" key="1">
    <source>
        <dbReference type="ARBA" id="ARBA00022722"/>
    </source>
</evidence>
<dbReference type="REBASE" id="275187">
    <property type="entry name" value="V.BnaBRV3ORF10715P"/>
</dbReference>
<keyword evidence="1 6" id="KW-0540">Nuclease</keyword>
<keyword evidence="5 6" id="KW-0234">DNA repair</keyword>
<dbReference type="CDD" id="cd00221">
    <property type="entry name" value="Vsr"/>
    <property type="match status" value="1"/>
</dbReference>
<dbReference type="PIRSF" id="PIRSF018267">
    <property type="entry name" value="VSR_endonuc"/>
    <property type="match status" value="1"/>
</dbReference>
<comment type="function">
    <text evidence="6">May nick specific sequences that contain T:G mispairs resulting from m5C-deamination.</text>
</comment>
<gene>
    <name evidence="7" type="primary">vsr</name>
    <name evidence="7" type="ORF">D8I30_10720</name>
</gene>
<dbReference type="GO" id="GO:0006298">
    <property type="term" value="P:mismatch repair"/>
    <property type="evidence" value="ECO:0007669"/>
    <property type="project" value="UniProtKB-UniRule"/>
</dbReference>
<dbReference type="EC" id="3.1.-.-" evidence="6"/>
<dbReference type="NCBIfam" id="TIGR00632">
    <property type="entry name" value="vsr"/>
    <property type="match status" value="1"/>
</dbReference>
<evidence type="ECO:0000313" key="7">
    <source>
        <dbReference type="EMBL" id="AYG95599.1"/>
    </source>
</evidence>
<evidence type="ECO:0000256" key="5">
    <source>
        <dbReference type="ARBA" id="ARBA00023204"/>
    </source>
</evidence>
<dbReference type="GO" id="GO:0016787">
    <property type="term" value="F:hydrolase activity"/>
    <property type="evidence" value="ECO:0007669"/>
    <property type="project" value="UniProtKB-KW"/>
</dbReference>
<dbReference type="RefSeq" id="WP_121482733.1">
    <property type="nucleotide sequence ID" value="NZ_CP032707.1"/>
</dbReference>
<dbReference type="Pfam" id="PF03852">
    <property type="entry name" value="Vsr"/>
    <property type="match status" value="1"/>
</dbReference>
<keyword evidence="8" id="KW-1185">Reference proteome</keyword>
<evidence type="ECO:0000313" key="8">
    <source>
        <dbReference type="Proteomes" id="UP000276984"/>
    </source>
</evidence>
<comment type="similarity">
    <text evidence="6">Belongs to the vsr family.</text>
</comment>
<dbReference type="InterPro" id="IPR011335">
    <property type="entry name" value="Restrct_endonuc-II-like"/>
</dbReference>
<dbReference type="AlphaFoldDB" id="A0A494RJJ5"/>
<dbReference type="Gene3D" id="3.40.960.10">
    <property type="entry name" value="VSR Endonuclease"/>
    <property type="match status" value="1"/>
</dbReference>
<protein>
    <recommendedName>
        <fullName evidence="6">Very short patch repair endonuclease</fullName>
        <ecNumber evidence="6">3.1.-.-</ecNumber>
    </recommendedName>
</protein>
<keyword evidence="2 6" id="KW-0255">Endonuclease</keyword>
<evidence type="ECO:0000256" key="4">
    <source>
        <dbReference type="ARBA" id="ARBA00022801"/>
    </source>
</evidence>
<dbReference type="EMBL" id="CP032707">
    <property type="protein sequence ID" value="AYG95599.1"/>
    <property type="molecule type" value="Genomic_DNA"/>
</dbReference>
<dbReference type="InterPro" id="IPR004603">
    <property type="entry name" value="DNA_mismatch_endonuc_vsr"/>
</dbReference>
<keyword evidence="3 6" id="KW-0227">DNA damage</keyword>
<dbReference type="SUPFAM" id="SSF52980">
    <property type="entry name" value="Restriction endonuclease-like"/>
    <property type="match status" value="1"/>
</dbReference>
<evidence type="ECO:0000256" key="2">
    <source>
        <dbReference type="ARBA" id="ARBA00022759"/>
    </source>
</evidence>
<name>A0A494RJJ5_9CAUL</name>
<organism evidence="7 8">
    <name type="scientific">Brevundimonas naejangsanensis</name>
    <dbReference type="NCBI Taxonomy" id="588932"/>
    <lineage>
        <taxon>Bacteria</taxon>
        <taxon>Pseudomonadati</taxon>
        <taxon>Pseudomonadota</taxon>
        <taxon>Alphaproteobacteria</taxon>
        <taxon>Caulobacterales</taxon>
        <taxon>Caulobacteraceae</taxon>
        <taxon>Brevundimonas</taxon>
    </lineage>
</organism>
<proteinExistence type="inferred from homology"/>